<dbReference type="CDD" id="cd11648">
    <property type="entry name" value="RsmI"/>
    <property type="match status" value="1"/>
</dbReference>
<evidence type="ECO:0000256" key="3">
    <source>
        <dbReference type="ARBA" id="ARBA00022603"/>
    </source>
</evidence>
<sequence length="234" mass="26110">MSKFYIVATPIGNMGDITLRAIETLKSVDLILCEDTRETKKILDKYGINKPTMSYPSDDIVGKNSRQSNKFAKIFELLEEGKNLALVSDAGTPGISDPGAMLVSKIKTNLRHGVDVIPIPGPTALITALSASGLPIHEFTFLGFLPHKKGRKTLFKEISESKRTVVFYESPHRILKTLESLVKFCPKENQKKVCVARELTKIYEEFKIGNPAEILEYLNKNPEKQRGEFTVIVA</sequence>
<dbReference type="Gene3D" id="3.40.1010.10">
    <property type="entry name" value="Cobalt-precorrin-4 Transmethylase, Domain 1"/>
    <property type="match status" value="1"/>
</dbReference>
<dbReference type="InterPro" id="IPR035996">
    <property type="entry name" value="4pyrrol_Methylase_sf"/>
</dbReference>
<dbReference type="AlphaFoldDB" id="A0A1F6Y6A3"/>
<gene>
    <name evidence="6" type="primary">rsmI</name>
    <name evidence="8" type="ORF">A3I23_00755</name>
</gene>
<keyword evidence="1 6" id="KW-0963">Cytoplasm</keyword>
<evidence type="ECO:0000256" key="5">
    <source>
        <dbReference type="ARBA" id="ARBA00022691"/>
    </source>
</evidence>
<dbReference type="PANTHER" id="PTHR46111">
    <property type="entry name" value="RIBOSOMAL RNA SMALL SUBUNIT METHYLTRANSFERASE I"/>
    <property type="match status" value="1"/>
</dbReference>
<comment type="caution">
    <text evidence="8">The sequence shown here is derived from an EMBL/GenBank/DDBJ whole genome shotgun (WGS) entry which is preliminary data.</text>
</comment>
<comment type="subcellular location">
    <subcellularLocation>
        <location evidence="6">Cytoplasm</location>
    </subcellularLocation>
</comment>
<dbReference type="HAMAP" id="MF_01877">
    <property type="entry name" value="16SrRNA_methyltr_I"/>
    <property type="match status" value="1"/>
</dbReference>
<evidence type="ECO:0000256" key="4">
    <source>
        <dbReference type="ARBA" id="ARBA00022679"/>
    </source>
</evidence>
<evidence type="ECO:0000256" key="6">
    <source>
        <dbReference type="HAMAP-Rule" id="MF_01877"/>
    </source>
</evidence>
<dbReference type="PANTHER" id="PTHR46111:SF1">
    <property type="entry name" value="RIBOSOMAL RNA SMALL SUBUNIT METHYLTRANSFERASE I"/>
    <property type="match status" value="1"/>
</dbReference>
<evidence type="ECO:0000313" key="9">
    <source>
        <dbReference type="Proteomes" id="UP000177693"/>
    </source>
</evidence>
<organism evidence="8 9">
    <name type="scientific">Candidatus Nomurabacteria bacterium RIFCSPLOWO2_02_FULL_40_67</name>
    <dbReference type="NCBI Taxonomy" id="1801787"/>
    <lineage>
        <taxon>Bacteria</taxon>
        <taxon>Candidatus Nomuraibacteriota</taxon>
    </lineage>
</organism>
<dbReference type="PROSITE" id="PS01296">
    <property type="entry name" value="RSMI"/>
    <property type="match status" value="1"/>
</dbReference>
<dbReference type="FunFam" id="3.30.950.10:FF:000002">
    <property type="entry name" value="Ribosomal RNA small subunit methyltransferase I"/>
    <property type="match status" value="1"/>
</dbReference>
<evidence type="ECO:0000313" key="8">
    <source>
        <dbReference type="EMBL" id="OGJ01872.1"/>
    </source>
</evidence>
<dbReference type="GO" id="GO:0005737">
    <property type="term" value="C:cytoplasm"/>
    <property type="evidence" value="ECO:0007669"/>
    <property type="project" value="UniProtKB-SubCell"/>
</dbReference>
<protein>
    <recommendedName>
        <fullName evidence="6">Ribosomal RNA small subunit methyltransferase I</fullName>
        <ecNumber evidence="6">2.1.1.198</ecNumber>
    </recommendedName>
    <alternativeName>
        <fullName evidence="6">16S rRNA 2'-O-ribose C1402 methyltransferase</fullName>
    </alternativeName>
    <alternativeName>
        <fullName evidence="6">rRNA (cytidine-2'-O-)-methyltransferase RsmI</fullName>
    </alternativeName>
</protein>
<evidence type="ECO:0000256" key="1">
    <source>
        <dbReference type="ARBA" id="ARBA00022490"/>
    </source>
</evidence>
<dbReference type="Pfam" id="PF00590">
    <property type="entry name" value="TP_methylase"/>
    <property type="match status" value="1"/>
</dbReference>
<dbReference type="EC" id="2.1.1.198" evidence="6"/>
<dbReference type="PIRSF" id="PIRSF005917">
    <property type="entry name" value="MTase_YraL"/>
    <property type="match status" value="1"/>
</dbReference>
<comment type="function">
    <text evidence="6">Catalyzes the 2'-O-methylation of the ribose of cytidine 1402 (C1402) in 16S rRNA.</text>
</comment>
<dbReference type="InterPro" id="IPR000878">
    <property type="entry name" value="4pyrrol_Mease"/>
</dbReference>
<evidence type="ECO:0000256" key="2">
    <source>
        <dbReference type="ARBA" id="ARBA00022552"/>
    </source>
</evidence>
<proteinExistence type="inferred from homology"/>
<feature type="domain" description="Tetrapyrrole methylase" evidence="7">
    <location>
        <begin position="3"/>
        <end position="210"/>
    </location>
</feature>
<keyword evidence="3 6" id="KW-0489">Methyltransferase</keyword>
<accession>A0A1F6Y6A3</accession>
<keyword evidence="2 6" id="KW-0698">rRNA processing</keyword>
<dbReference type="Proteomes" id="UP000177693">
    <property type="component" value="Unassembled WGS sequence"/>
</dbReference>
<keyword evidence="4 6" id="KW-0808">Transferase</keyword>
<dbReference type="Gene3D" id="3.30.950.10">
    <property type="entry name" value="Methyltransferase, Cobalt-precorrin-4 Transmethylase, Domain 2"/>
    <property type="match status" value="1"/>
</dbReference>
<dbReference type="SUPFAM" id="SSF53790">
    <property type="entry name" value="Tetrapyrrole methylase"/>
    <property type="match status" value="1"/>
</dbReference>
<reference evidence="8 9" key="1">
    <citation type="journal article" date="2016" name="Nat. Commun.">
        <title>Thousands of microbial genomes shed light on interconnected biogeochemical processes in an aquifer system.</title>
        <authorList>
            <person name="Anantharaman K."/>
            <person name="Brown C.T."/>
            <person name="Hug L.A."/>
            <person name="Sharon I."/>
            <person name="Castelle C.J."/>
            <person name="Probst A.J."/>
            <person name="Thomas B.C."/>
            <person name="Singh A."/>
            <person name="Wilkins M.J."/>
            <person name="Karaoz U."/>
            <person name="Brodie E.L."/>
            <person name="Williams K.H."/>
            <person name="Hubbard S.S."/>
            <person name="Banfield J.F."/>
        </authorList>
    </citation>
    <scope>NUCLEOTIDE SEQUENCE [LARGE SCALE GENOMIC DNA]</scope>
</reference>
<dbReference type="InterPro" id="IPR014776">
    <property type="entry name" value="4pyrrole_Mease_sub2"/>
</dbReference>
<dbReference type="GO" id="GO:0070677">
    <property type="term" value="F:rRNA (cytosine-2'-O-)-methyltransferase activity"/>
    <property type="evidence" value="ECO:0007669"/>
    <property type="project" value="UniProtKB-UniRule"/>
</dbReference>
<dbReference type="InterPro" id="IPR018063">
    <property type="entry name" value="SAM_MeTrfase_RsmI_CS"/>
</dbReference>
<dbReference type="InterPro" id="IPR014777">
    <property type="entry name" value="4pyrrole_Mease_sub1"/>
</dbReference>
<name>A0A1F6Y6A3_9BACT</name>
<dbReference type="InterPro" id="IPR008189">
    <property type="entry name" value="rRNA_ssu_MeTfrase_I"/>
</dbReference>
<evidence type="ECO:0000259" key="7">
    <source>
        <dbReference type="Pfam" id="PF00590"/>
    </source>
</evidence>
<dbReference type="NCBIfam" id="TIGR00096">
    <property type="entry name" value="16S rRNA (cytidine(1402)-2'-O)-methyltransferase"/>
    <property type="match status" value="1"/>
</dbReference>
<dbReference type="EMBL" id="MFVL01000009">
    <property type="protein sequence ID" value="OGJ01872.1"/>
    <property type="molecule type" value="Genomic_DNA"/>
</dbReference>
<comment type="catalytic activity">
    <reaction evidence="6">
        <text>cytidine(1402) in 16S rRNA + S-adenosyl-L-methionine = 2'-O-methylcytidine(1402) in 16S rRNA + S-adenosyl-L-homocysteine + H(+)</text>
        <dbReference type="Rhea" id="RHEA:42924"/>
        <dbReference type="Rhea" id="RHEA-COMP:10285"/>
        <dbReference type="Rhea" id="RHEA-COMP:10286"/>
        <dbReference type="ChEBI" id="CHEBI:15378"/>
        <dbReference type="ChEBI" id="CHEBI:57856"/>
        <dbReference type="ChEBI" id="CHEBI:59789"/>
        <dbReference type="ChEBI" id="CHEBI:74495"/>
        <dbReference type="ChEBI" id="CHEBI:82748"/>
        <dbReference type="EC" id="2.1.1.198"/>
    </reaction>
</comment>
<keyword evidence="5 6" id="KW-0949">S-adenosyl-L-methionine</keyword>
<comment type="similarity">
    <text evidence="6">Belongs to the methyltransferase superfamily. RsmI family.</text>
</comment>